<dbReference type="Pfam" id="PF02862">
    <property type="entry name" value="DDHD"/>
    <property type="match status" value="1"/>
</dbReference>
<dbReference type="OrthoDB" id="431378at2759"/>
<dbReference type="GO" id="GO:0005737">
    <property type="term" value="C:cytoplasm"/>
    <property type="evidence" value="ECO:0007669"/>
    <property type="project" value="TreeGrafter"/>
</dbReference>
<dbReference type="InterPro" id="IPR058055">
    <property type="entry name" value="PA-PLA1"/>
</dbReference>
<evidence type="ECO:0000256" key="1">
    <source>
        <dbReference type="SAM" id="MobiDB-lite"/>
    </source>
</evidence>
<dbReference type="GO" id="GO:0004620">
    <property type="term" value="F:phospholipase activity"/>
    <property type="evidence" value="ECO:0007669"/>
    <property type="project" value="TreeGrafter"/>
</dbReference>
<feature type="domain" description="DDHD" evidence="2">
    <location>
        <begin position="652"/>
        <end position="955"/>
    </location>
</feature>
<gene>
    <name evidence="3" type="ORF">AAP_00612</name>
</gene>
<feature type="compositionally biased region" description="Polar residues" evidence="1">
    <location>
        <begin position="1"/>
        <end position="19"/>
    </location>
</feature>
<feature type="region of interest" description="Disordered" evidence="1">
    <location>
        <begin position="332"/>
        <end position="449"/>
    </location>
</feature>
<comment type="caution">
    <text evidence="3">The sequence shown here is derived from an EMBL/GenBank/DDBJ whole genome shotgun (WGS) entry which is preliminary data.</text>
</comment>
<feature type="compositionally biased region" description="Polar residues" evidence="1">
    <location>
        <begin position="26"/>
        <end position="35"/>
    </location>
</feature>
<dbReference type="GO" id="GO:0046872">
    <property type="term" value="F:metal ion binding"/>
    <property type="evidence" value="ECO:0007669"/>
    <property type="project" value="InterPro"/>
</dbReference>
<organism evidence="3 4">
    <name type="scientific">Ascosphaera apis ARSEF 7405</name>
    <dbReference type="NCBI Taxonomy" id="392613"/>
    <lineage>
        <taxon>Eukaryota</taxon>
        <taxon>Fungi</taxon>
        <taxon>Dikarya</taxon>
        <taxon>Ascomycota</taxon>
        <taxon>Pezizomycotina</taxon>
        <taxon>Eurotiomycetes</taxon>
        <taxon>Eurotiomycetidae</taxon>
        <taxon>Onygenales</taxon>
        <taxon>Ascosphaeraceae</taxon>
        <taxon>Ascosphaera</taxon>
    </lineage>
</organism>
<dbReference type="InterPro" id="IPR029058">
    <property type="entry name" value="AB_hydrolase_fold"/>
</dbReference>
<feature type="compositionally biased region" description="Basic and acidic residues" evidence="1">
    <location>
        <begin position="425"/>
        <end position="449"/>
    </location>
</feature>
<dbReference type="PANTHER" id="PTHR23509">
    <property type="entry name" value="PA-PL1 PHOSPHOLIPASE FAMILY"/>
    <property type="match status" value="1"/>
</dbReference>
<feature type="region of interest" description="Disordered" evidence="1">
    <location>
        <begin position="224"/>
        <end position="279"/>
    </location>
</feature>
<dbReference type="InterPro" id="IPR004177">
    <property type="entry name" value="DDHD_dom"/>
</dbReference>
<feature type="compositionally biased region" description="Low complexity" evidence="1">
    <location>
        <begin position="246"/>
        <end position="267"/>
    </location>
</feature>
<reference evidence="3 4" key="1">
    <citation type="journal article" date="2016" name="Genome Biol. Evol.">
        <title>Divergent and convergent evolution of fungal pathogenicity.</title>
        <authorList>
            <person name="Shang Y."/>
            <person name="Xiao G."/>
            <person name="Zheng P."/>
            <person name="Cen K."/>
            <person name="Zhan S."/>
            <person name="Wang C."/>
        </authorList>
    </citation>
    <scope>NUCLEOTIDE SEQUENCE [LARGE SCALE GENOMIC DNA]</scope>
    <source>
        <strain evidence="3 4">ARSEF 7405</strain>
    </source>
</reference>
<dbReference type="PANTHER" id="PTHR23509:SF10">
    <property type="entry name" value="LD21067P"/>
    <property type="match status" value="1"/>
</dbReference>
<feature type="region of interest" description="Disordered" evidence="1">
    <location>
        <begin position="1"/>
        <end position="51"/>
    </location>
</feature>
<accession>A0A168CSW0</accession>
<feature type="region of interest" description="Disordered" evidence="1">
    <location>
        <begin position="804"/>
        <end position="854"/>
    </location>
</feature>
<evidence type="ECO:0000313" key="4">
    <source>
        <dbReference type="Proteomes" id="UP000242877"/>
    </source>
</evidence>
<feature type="region of interest" description="Disordered" evidence="1">
    <location>
        <begin position="689"/>
        <end position="717"/>
    </location>
</feature>
<feature type="compositionally biased region" description="Polar residues" evidence="1">
    <location>
        <begin position="401"/>
        <end position="419"/>
    </location>
</feature>
<dbReference type="InterPro" id="IPR057826">
    <property type="entry name" value="WWE_C20G8.02"/>
</dbReference>
<dbReference type="SMART" id="SM01127">
    <property type="entry name" value="DDHD"/>
    <property type="match status" value="1"/>
</dbReference>
<proteinExistence type="predicted"/>
<dbReference type="InterPro" id="IPR055555">
    <property type="entry name" value="PA-PLA1_DUF7131"/>
</dbReference>
<feature type="compositionally biased region" description="Basic and acidic residues" evidence="1">
    <location>
        <begin position="233"/>
        <end position="245"/>
    </location>
</feature>
<feature type="compositionally biased region" description="Polar residues" evidence="1">
    <location>
        <begin position="806"/>
        <end position="821"/>
    </location>
</feature>
<sequence>MSTTEPQKTSLLSSASSGRNAPPRSPSFNPITHSNDYLKPTSKKPFLTRSQGEDHTVVQFHRLHHQRYPKDCPPLQVRWFYAVDVPKIVPSFWGNEVSPPKSRGVPKKFVPFSINDSDAIEKTFQELAEREEAAAASPRVSQSFEEDDVKSVTVPVNEDFLFDVNIRKRELSPAYWLGPIYEVRRGSWFFQDGSTLKPCEENLAIQLEEGYLKLRPWKIDTTARKTSNSVPSKDSKDLKDSKESSQGDSSSSSNSSPSNSNPAAASADPKRQVSSSKEPEPQTYRLFGAYMNNVVNYQDATIAWLITDDFMSRIGSSVYQKFGGTAGTKLVRGCAEPSKPKEPVDTKPQSSAESSRRSSRAQAPKGNGKDERSRKRKSAPSGTLSAAKLPAEQEHPDESASEMSSFERQMTSLYGGSQNAEEAEEAARAQDERAMDASRETKNDEPGREIDHLILVTHGIGQRLGQRMESINFVHDVNVLRKTLKNVYNAAPDLQALNSDNNSKSRNSRVQVLPVCWRHLLDFPKRGLKKRSKELDLADADKPIEEAIYPSLADITLEGVPGVRNLITDLAMDVLLYQSGYREHIANIVASEANRIYKIFRERNPGFKGTVSFCGHSLGSAIMFDILCHQPAKQNGEIDITSRRRGSREVPLDFEVDSFFCLGSPIALFQMLRGKMIAAEEYNHQIHKAKTTSSRSRGFGDDDVDDDSDYSDGGSVSISSPRCKEFYNIFHPSDPISYRLEPLISPAMASLKPQPLPFIKRTIWSTPGQSLTTFSAKVGQSVGSLWSNFTSGVASSLLNRSLGISDESSQSKVSRSGSPSPGGQKMSSEHRGDSTPGTSTPGDKADDSLGPQKIPTLLDTNIETLYDGFQKSRMESLVKKPSDYESTDKWLEAETQARRLRSEDAKVRALNSNGRVDYSIQEGAFDISLIASIASHLSYWGDEDVSHFIMSQLLSRSHIKHRVQRGGR</sequence>
<evidence type="ECO:0000259" key="2">
    <source>
        <dbReference type="PROSITE" id="PS51043"/>
    </source>
</evidence>
<dbReference type="VEuPathDB" id="FungiDB:AAP_00612"/>
<dbReference type="EMBL" id="AZGZ01000002">
    <property type="protein sequence ID" value="KZZ96969.1"/>
    <property type="molecule type" value="Genomic_DNA"/>
</dbReference>
<dbReference type="Pfam" id="PF23463">
    <property type="entry name" value="WWE_2"/>
    <property type="match status" value="1"/>
</dbReference>
<dbReference type="AlphaFoldDB" id="A0A168CSW0"/>
<dbReference type="SUPFAM" id="SSF53474">
    <property type="entry name" value="alpha/beta-Hydrolases"/>
    <property type="match status" value="1"/>
</dbReference>
<feature type="compositionally biased region" description="Acidic residues" evidence="1">
    <location>
        <begin position="701"/>
        <end position="710"/>
    </location>
</feature>
<dbReference type="Pfam" id="PF23465">
    <property type="entry name" value="DUF7131"/>
    <property type="match status" value="1"/>
</dbReference>
<evidence type="ECO:0000313" key="3">
    <source>
        <dbReference type="EMBL" id="KZZ96969.1"/>
    </source>
</evidence>
<dbReference type="PROSITE" id="PS51043">
    <property type="entry name" value="DDHD"/>
    <property type="match status" value="1"/>
</dbReference>
<keyword evidence="4" id="KW-1185">Reference proteome</keyword>
<name>A0A168CSW0_9EURO</name>
<dbReference type="Proteomes" id="UP000242877">
    <property type="component" value="Unassembled WGS sequence"/>
</dbReference>
<protein>
    <submittedName>
        <fullName evidence="3">DDHD domain-containing protein</fullName>
    </submittedName>
</protein>